<sequence length="172" mass="19998">MSYIEDNLRPGEVIVFFEKPENFKYSKKTLVLFVILVAFLFFISPDTAWFIGIILCISVFYTFFNEAHDEFAVTNRRIVIKDKVSTSEFLLEKIEGCDLIGQTVTLKGAGGTKIYVQKILDYKGFKDAVYDAIEMLKYPDEFSRWAQSRQKELNNEANLELVKNQEHKKINK</sequence>
<evidence type="ECO:0008006" key="4">
    <source>
        <dbReference type="Google" id="ProtNLM"/>
    </source>
</evidence>
<name>A0ABU5NEX7_9RICK</name>
<keyword evidence="1" id="KW-0812">Transmembrane</keyword>
<dbReference type="RefSeq" id="WP_322777597.1">
    <property type="nucleotide sequence ID" value="NZ_JARJFB010000211.1"/>
</dbReference>
<proteinExistence type="predicted"/>
<protein>
    <recommendedName>
        <fullName evidence="4">PH domain-containing protein</fullName>
    </recommendedName>
</protein>
<dbReference type="EMBL" id="JARJFB010000211">
    <property type="protein sequence ID" value="MEA0971681.1"/>
    <property type="molecule type" value="Genomic_DNA"/>
</dbReference>
<dbReference type="Proteomes" id="UP001291687">
    <property type="component" value="Unassembled WGS sequence"/>
</dbReference>
<evidence type="ECO:0000256" key="1">
    <source>
        <dbReference type="SAM" id="Phobius"/>
    </source>
</evidence>
<organism evidence="2 3">
    <name type="scientific">Candidatus Megaera venefica</name>
    <dbReference type="NCBI Taxonomy" id="2055910"/>
    <lineage>
        <taxon>Bacteria</taxon>
        <taxon>Pseudomonadati</taxon>
        <taxon>Pseudomonadota</taxon>
        <taxon>Alphaproteobacteria</taxon>
        <taxon>Rickettsiales</taxon>
        <taxon>Rickettsiaceae</taxon>
        <taxon>Candidatus Megaera</taxon>
    </lineage>
</organism>
<evidence type="ECO:0000313" key="3">
    <source>
        <dbReference type="Proteomes" id="UP001291687"/>
    </source>
</evidence>
<accession>A0ABU5NEX7</accession>
<evidence type="ECO:0000313" key="2">
    <source>
        <dbReference type="EMBL" id="MEA0971681.1"/>
    </source>
</evidence>
<feature type="transmembrane region" description="Helical" evidence="1">
    <location>
        <begin position="25"/>
        <end position="43"/>
    </location>
</feature>
<comment type="caution">
    <text evidence="2">The sequence shown here is derived from an EMBL/GenBank/DDBJ whole genome shotgun (WGS) entry which is preliminary data.</text>
</comment>
<keyword evidence="1" id="KW-1133">Transmembrane helix</keyword>
<keyword evidence="1" id="KW-0472">Membrane</keyword>
<keyword evidence="3" id="KW-1185">Reference proteome</keyword>
<reference evidence="2 3" key="1">
    <citation type="submission" date="2023-03" db="EMBL/GenBank/DDBJ databases">
        <title>Host association and intracellularity evolved multiple times independently in the Rickettsiales.</title>
        <authorList>
            <person name="Castelli M."/>
            <person name="Nardi T."/>
            <person name="Gammuto L."/>
            <person name="Bellinzona G."/>
            <person name="Sabaneyeva E."/>
            <person name="Potekhin A."/>
            <person name="Serra V."/>
            <person name="Petroni G."/>
            <person name="Sassera D."/>
        </authorList>
    </citation>
    <scope>NUCLEOTIDE SEQUENCE [LARGE SCALE GENOMIC DNA]</scope>
    <source>
        <strain evidence="2 3">Sr 2-6</strain>
    </source>
</reference>
<gene>
    <name evidence="2" type="ORF">Megvenef_01665</name>
</gene>